<evidence type="ECO:0000313" key="2">
    <source>
        <dbReference type="EMBL" id="KAH8026430.1"/>
    </source>
</evidence>
<proteinExistence type="predicted"/>
<feature type="region of interest" description="Disordered" evidence="1">
    <location>
        <begin position="227"/>
        <end position="264"/>
    </location>
</feature>
<name>A0A9J6DWM1_RHIMP</name>
<feature type="compositionally biased region" description="Basic residues" evidence="1">
    <location>
        <begin position="178"/>
        <end position="187"/>
    </location>
</feature>
<feature type="compositionally biased region" description="Basic and acidic residues" evidence="1">
    <location>
        <begin position="230"/>
        <end position="240"/>
    </location>
</feature>
<evidence type="ECO:0000313" key="3">
    <source>
        <dbReference type="Proteomes" id="UP000821866"/>
    </source>
</evidence>
<dbReference type="EMBL" id="JABSTU010000007">
    <property type="protein sequence ID" value="KAH8026430.1"/>
    <property type="molecule type" value="Genomic_DNA"/>
</dbReference>
<feature type="compositionally biased region" description="Polar residues" evidence="1">
    <location>
        <begin position="143"/>
        <end position="176"/>
    </location>
</feature>
<feature type="region of interest" description="Disordered" evidence="1">
    <location>
        <begin position="143"/>
        <end position="206"/>
    </location>
</feature>
<accession>A0A9J6DWM1</accession>
<organism evidence="2 3">
    <name type="scientific">Rhipicephalus microplus</name>
    <name type="common">Cattle tick</name>
    <name type="synonym">Boophilus microplus</name>
    <dbReference type="NCBI Taxonomy" id="6941"/>
    <lineage>
        <taxon>Eukaryota</taxon>
        <taxon>Metazoa</taxon>
        <taxon>Ecdysozoa</taxon>
        <taxon>Arthropoda</taxon>
        <taxon>Chelicerata</taxon>
        <taxon>Arachnida</taxon>
        <taxon>Acari</taxon>
        <taxon>Parasitiformes</taxon>
        <taxon>Ixodida</taxon>
        <taxon>Ixodoidea</taxon>
        <taxon>Ixodidae</taxon>
        <taxon>Rhipicephalinae</taxon>
        <taxon>Rhipicephalus</taxon>
        <taxon>Boophilus</taxon>
    </lineage>
</organism>
<dbReference type="Proteomes" id="UP000821866">
    <property type="component" value="Unassembled WGS sequence"/>
</dbReference>
<evidence type="ECO:0000256" key="1">
    <source>
        <dbReference type="SAM" id="MobiDB-lite"/>
    </source>
</evidence>
<gene>
    <name evidence="2" type="ORF">HPB51_020414</name>
</gene>
<reference evidence="2" key="2">
    <citation type="submission" date="2021-09" db="EMBL/GenBank/DDBJ databases">
        <authorList>
            <person name="Jia N."/>
            <person name="Wang J."/>
            <person name="Shi W."/>
            <person name="Du L."/>
            <person name="Sun Y."/>
            <person name="Zhan W."/>
            <person name="Jiang J."/>
            <person name="Wang Q."/>
            <person name="Zhang B."/>
            <person name="Ji P."/>
            <person name="Sakyi L.B."/>
            <person name="Cui X."/>
            <person name="Yuan T."/>
            <person name="Jiang B."/>
            <person name="Yang W."/>
            <person name="Lam T.T.-Y."/>
            <person name="Chang Q."/>
            <person name="Ding S."/>
            <person name="Wang X."/>
            <person name="Zhu J."/>
            <person name="Ruan X."/>
            <person name="Zhao L."/>
            <person name="Wei J."/>
            <person name="Que T."/>
            <person name="Du C."/>
            <person name="Cheng J."/>
            <person name="Dai P."/>
            <person name="Han X."/>
            <person name="Huang E."/>
            <person name="Gao Y."/>
            <person name="Liu J."/>
            <person name="Shao H."/>
            <person name="Ye R."/>
            <person name="Li L."/>
            <person name="Wei W."/>
            <person name="Wang X."/>
            <person name="Wang C."/>
            <person name="Huo Q."/>
            <person name="Li W."/>
            <person name="Guo W."/>
            <person name="Chen H."/>
            <person name="Chen S."/>
            <person name="Zhou L."/>
            <person name="Zhou L."/>
            <person name="Ni X."/>
            <person name="Tian J."/>
            <person name="Zhou Y."/>
            <person name="Sheng Y."/>
            <person name="Liu T."/>
            <person name="Pan Y."/>
            <person name="Xia L."/>
            <person name="Li J."/>
            <person name="Zhao F."/>
            <person name="Cao W."/>
        </authorList>
    </citation>
    <scope>NUCLEOTIDE SEQUENCE</scope>
    <source>
        <strain evidence="2">Rmic-2018</strain>
        <tissue evidence="2">Larvae</tissue>
    </source>
</reference>
<sequence>MKNAQENKAFAQAVPLADLPPVSQNAEVDCHVSVIISKRLQSLKVCKEQLNGINVAQTSKYTAVLSNCCAIPTVAHSMPAPVHPSLAVPVTVMSSMEQLPSHVPQQVAPSTCFFAFCAQMSKLTSANVPPKVHKDCLKKKWSTPSHNALQSTSKSHFSNSDETTSKFGKSSTTLGSFNHKKQRKEHKHKEDWQMHSPKYSSKKASTHIEPLDNKLTISSNMTAISSGQSRKKDQFPHEMKPPPCPVMTRTANSDESPSEERVPAHDPADLVDAHTLPSCAHEASAQPSSRRPQIYLFIYFSTCRVRRRYRREWIIVYIVVRTIRVNKKKMLLRVNIAFNSSLKSSYIGQLGNRGG</sequence>
<comment type="caution">
    <text evidence="2">The sequence shown here is derived from an EMBL/GenBank/DDBJ whole genome shotgun (WGS) entry which is preliminary data.</text>
</comment>
<keyword evidence="3" id="KW-1185">Reference proteome</keyword>
<protein>
    <submittedName>
        <fullName evidence="2">Uncharacterized protein</fullName>
    </submittedName>
</protein>
<dbReference type="AlphaFoldDB" id="A0A9J6DWM1"/>
<reference evidence="2" key="1">
    <citation type="journal article" date="2020" name="Cell">
        <title>Large-Scale Comparative Analyses of Tick Genomes Elucidate Their Genetic Diversity and Vector Capacities.</title>
        <authorList>
            <consortium name="Tick Genome and Microbiome Consortium (TIGMIC)"/>
            <person name="Jia N."/>
            <person name="Wang J."/>
            <person name="Shi W."/>
            <person name="Du L."/>
            <person name="Sun Y."/>
            <person name="Zhan W."/>
            <person name="Jiang J.F."/>
            <person name="Wang Q."/>
            <person name="Zhang B."/>
            <person name="Ji P."/>
            <person name="Bell-Sakyi L."/>
            <person name="Cui X.M."/>
            <person name="Yuan T.T."/>
            <person name="Jiang B.G."/>
            <person name="Yang W.F."/>
            <person name="Lam T.T."/>
            <person name="Chang Q.C."/>
            <person name="Ding S.J."/>
            <person name="Wang X.J."/>
            <person name="Zhu J.G."/>
            <person name="Ruan X.D."/>
            <person name="Zhao L."/>
            <person name="Wei J.T."/>
            <person name="Ye R.Z."/>
            <person name="Que T.C."/>
            <person name="Du C.H."/>
            <person name="Zhou Y.H."/>
            <person name="Cheng J.X."/>
            <person name="Dai P.F."/>
            <person name="Guo W.B."/>
            <person name="Han X.H."/>
            <person name="Huang E.J."/>
            <person name="Li L.F."/>
            <person name="Wei W."/>
            <person name="Gao Y.C."/>
            <person name="Liu J.Z."/>
            <person name="Shao H.Z."/>
            <person name="Wang X."/>
            <person name="Wang C.C."/>
            <person name="Yang T.C."/>
            <person name="Huo Q.B."/>
            <person name="Li W."/>
            <person name="Chen H.Y."/>
            <person name="Chen S.E."/>
            <person name="Zhou L.G."/>
            <person name="Ni X.B."/>
            <person name="Tian J.H."/>
            <person name="Sheng Y."/>
            <person name="Liu T."/>
            <person name="Pan Y.S."/>
            <person name="Xia L.Y."/>
            <person name="Li J."/>
            <person name="Zhao F."/>
            <person name="Cao W.C."/>
        </authorList>
    </citation>
    <scope>NUCLEOTIDE SEQUENCE</scope>
    <source>
        <strain evidence="2">Rmic-2018</strain>
    </source>
</reference>